<dbReference type="PANTHER" id="PTHR43903">
    <property type="entry name" value="NEUROLIGIN"/>
    <property type="match status" value="1"/>
</dbReference>
<evidence type="ECO:0000313" key="4">
    <source>
        <dbReference type="Proteomes" id="UP001476798"/>
    </source>
</evidence>
<dbReference type="SUPFAM" id="SSF53474">
    <property type="entry name" value="alpha/beta-Hydrolases"/>
    <property type="match status" value="1"/>
</dbReference>
<keyword evidence="4" id="KW-1185">Reference proteome</keyword>
<dbReference type="Proteomes" id="UP001476798">
    <property type="component" value="Unassembled WGS sequence"/>
</dbReference>
<gene>
    <name evidence="3" type="primary">NLGN4X_2</name>
    <name evidence="3" type="ORF">GOODEAATRI_005824</name>
</gene>
<sequence>FLSTGDQAAKGNYGLLDQIQALRWVKENIAAFGGDPNRVTVFGSGAGASCVSLLTLSHYSEDLFHRAIIQSGSALASWAVNYQPSKYARQLGERVGCGIDDSTQLVTCLQGRSYRELVEQNITPAKYHTAFAPVIDGDVIPDDPQILMEQGEFLNYDVMLGVNQGEGVKFVEGIVDSEDGVTAEDFDFAVSDFVDSLYGYPEGRDTLRESIR</sequence>
<dbReference type="InterPro" id="IPR002018">
    <property type="entry name" value="CarbesteraseB"/>
</dbReference>
<feature type="domain" description="Carboxylesterase type B" evidence="2">
    <location>
        <begin position="1"/>
        <end position="210"/>
    </location>
</feature>
<reference evidence="3 4" key="1">
    <citation type="submission" date="2021-06" db="EMBL/GenBank/DDBJ databases">
        <authorList>
            <person name="Palmer J.M."/>
        </authorList>
    </citation>
    <scope>NUCLEOTIDE SEQUENCE [LARGE SCALE GENOMIC DNA]</scope>
    <source>
        <strain evidence="3 4">GA_2019</strain>
        <tissue evidence="3">Muscle</tissue>
    </source>
</reference>
<comment type="caution">
    <text evidence="3">The sequence shown here is derived from an EMBL/GenBank/DDBJ whole genome shotgun (WGS) entry which is preliminary data.</text>
</comment>
<proteinExistence type="inferred from homology"/>
<dbReference type="InterPro" id="IPR029058">
    <property type="entry name" value="AB_hydrolase_fold"/>
</dbReference>
<dbReference type="Pfam" id="PF00135">
    <property type="entry name" value="COesterase"/>
    <property type="match status" value="1"/>
</dbReference>
<comment type="similarity">
    <text evidence="1">Belongs to the type-B carboxylesterase/lipase family.</text>
</comment>
<dbReference type="InterPro" id="IPR051093">
    <property type="entry name" value="Neuroligin/BSAL"/>
</dbReference>
<dbReference type="EMBL" id="JAHRIO010060239">
    <property type="protein sequence ID" value="MEQ2177656.1"/>
    <property type="molecule type" value="Genomic_DNA"/>
</dbReference>
<evidence type="ECO:0000259" key="2">
    <source>
        <dbReference type="Pfam" id="PF00135"/>
    </source>
</evidence>
<accession>A0ABV0P3E5</accession>
<evidence type="ECO:0000313" key="3">
    <source>
        <dbReference type="EMBL" id="MEQ2177656.1"/>
    </source>
</evidence>
<organism evidence="3 4">
    <name type="scientific">Goodea atripinnis</name>
    <dbReference type="NCBI Taxonomy" id="208336"/>
    <lineage>
        <taxon>Eukaryota</taxon>
        <taxon>Metazoa</taxon>
        <taxon>Chordata</taxon>
        <taxon>Craniata</taxon>
        <taxon>Vertebrata</taxon>
        <taxon>Euteleostomi</taxon>
        <taxon>Actinopterygii</taxon>
        <taxon>Neopterygii</taxon>
        <taxon>Teleostei</taxon>
        <taxon>Neoteleostei</taxon>
        <taxon>Acanthomorphata</taxon>
        <taxon>Ovalentaria</taxon>
        <taxon>Atherinomorphae</taxon>
        <taxon>Cyprinodontiformes</taxon>
        <taxon>Goodeidae</taxon>
        <taxon>Goodea</taxon>
    </lineage>
</organism>
<evidence type="ECO:0000256" key="1">
    <source>
        <dbReference type="ARBA" id="ARBA00005964"/>
    </source>
</evidence>
<name>A0ABV0P3E5_9TELE</name>
<protein>
    <submittedName>
        <fullName evidence="3">Neuroligin-4, X-linked</fullName>
    </submittedName>
</protein>
<dbReference type="Gene3D" id="3.40.50.1820">
    <property type="entry name" value="alpha/beta hydrolase"/>
    <property type="match status" value="1"/>
</dbReference>
<feature type="non-terminal residue" evidence="3">
    <location>
        <position position="1"/>
    </location>
</feature>